<dbReference type="PROSITE" id="PS50119">
    <property type="entry name" value="ZF_BBOX"/>
    <property type="match status" value="1"/>
</dbReference>
<evidence type="ECO:0000256" key="1">
    <source>
        <dbReference type="PROSITE-ProRule" id="PRU00024"/>
    </source>
</evidence>
<dbReference type="PANTHER" id="PTHR25462">
    <property type="entry name" value="BONUS, ISOFORM C-RELATED"/>
    <property type="match status" value="1"/>
</dbReference>
<proteinExistence type="predicted"/>
<dbReference type="InterPro" id="IPR000315">
    <property type="entry name" value="Znf_B-box"/>
</dbReference>
<reference evidence="3" key="1">
    <citation type="journal article" date="2019" name="bioRxiv">
        <title>The Genome of the Zebra Mussel, Dreissena polymorpha: A Resource for Invasive Species Research.</title>
        <authorList>
            <person name="McCartney M.A."/>
            <person name="Auch B."/>
            <person name="Kono T."/>
            <person name="Mallez S."/>
            <person name="Zhang Y."/>
            <person name="Obille A."/>
            <person name="Becker A."/>
            <person name="Abrahante J.E."/>
            <person name="Garbe J."/>
            <person name="Badalamenti J.P."/>
            <person name="Herman A."/>
            <person name="Mangelson H."/>
            <person name="Liachko I."/>
            <person name="Sullivan S."/>
            <person name="Sone E.D."/>
            <person name="Koren S."/>
            <person name="Silverstein K.A.T."/>
            <person name="Beckman K.B."/>
            <person name="Gohl D.M."/>
        </authorList>
    </citation>
    <scope>NUCLEOTIDE SEQUENCE</scope>
    <source>
        <strain evidence="3">Duluth1</strain>
        <tissue evidence="3">Whole animal</tissue>
    </source>
</reference>
<keyword evidence="1" id="KW-0863">Zinc-finger</keyword>
<evidence type="ECO:0000259" key="2">
    <source>
        <dbReference type="PROSITE" id="PS50119"/>
    </source>
</evidence>
<feature type="domain" description="B box-type" evidence="2">
    <location>
        <begin position="8"/>
        <end position="50"/>
    </location>
</feature>
<protein>
    <recommendedName>
        <fullName evidence="2">B box-type domain-containing protein</fullName>
    </recommendedName>
</protein>
<dbReference type="AlphaFoldDB" id="A0A9D4JE32"/>
<comment type="caution">
    <text evidence="3">The sequence shown here is derived from an EMBL/GenBank/DDBJ whole genome shotgun (WGS) entry which is preliminary data.</text>
</comment>
<dbReference type="EMBL" id="JAIWYP010000006">
    <property type="protein sequence ID" value="KAH3805248.1"/>
    <property type="molecule type" value="Genomic_DNA"/>
</dbReference>
<keyword evidence="1" id="KW-0862">Zinc</keyword>
<dbReference type="PANTHER" id="PTHR25462:SF296">
    <property type="entry name" value="MEIOTIC P26, ISOFORM F"/>
    <property type="match status" value="1"/>
</dbReference>
<dbReference type="GO" id="GO:0008270">
    <property type="term" value="F:zinc ion binding"/>
    <property type="evidence" value="ECO:0007669"/>
    <property type="project" value="UniProtKB-KW"/>
</dbReference>
<accession>A0A9D4JE32</accession>
<reference evidence="3" key="2">
    <citation type="submission" date="2020-11" db="EMBL/GenBank/DDBJ databases">
        <authorList>
            <person name="McCartney M.A."/>
            <person name="Auch B."/>
            <person name="Kono T."/>
            <person name="Mallez S."/>
            <person name="Becker A."/>
            <person name="Gohl D.M."/>
            <person name="Silverstein K.A.T."/>
            <person name="Koren S."/>
            <person name="Bechman K.B."/>
            <person name="Herman A."/>
            <person name="Abrahante J.E."/>
            <person name="Garbe J."/>
        </authorList>
    </citation>
    <scope>NUCLEOTIDE SEQUENCE</scope>
    <source>
        <strain evidence="3">Duluth1</strain>
        <tissue evidence="3">Whole animal</tissue>
    </source>
</reference>
<keyword evidence="1" id="KW-0479">Metal-binding</keyword>
<dbReference type="InterPro" id="IPR047153">
    <property type="entry name" value="TRIM45/56/19-like"/>
</dbReference>
<keyword evidence="4" id="KW-1185">Reference proteome</keyword>
<dbReference type="Gene3D" id="3.30.160.60">
    <property type="entry name" value="Classic Zinc Finger"/>
    <property type="match status" value="1"/>
</dbReference>
<gene>
    <name evidence="3" type="ORF">DPMN_133545</name>
</gene>
<evidence type="ECO:0000313" key="3">
    <source>
        <dbReference type="EMBL" id="KAH3805248.1"/>
    </source>
</evidence>
<sequence>MECSLNECGVCGSGSVVAFCENCNFRICETCFHKHKRSTKLFQNHVAFLIETTKPTLDQNIAGDVTREVSKQNSGDVHTLKCATHTTENVIFFCSDHSDTLCGRCVVSCHKLCKIVDLFEVNIDDEEVTACKSHLQDLADKLKCAANKIDKNTTDNKTCKQEFMKELQQLRIDVNTWFDGLQSKCEKQYSETFETNTERFTRVQTFCNELGKRIEDHQELIDSLLTQNHVKQLYVLLNKVKQEIVEINSKLTWLDTESSFKEYNFKRSSCIQK</sequence>
<organism evidence="3 4">
    <name type="scientific">Dreissena polymorpha</name>
    <name type="common">Zebra mussel</name>
    <name type="synonym">Mytilus polymorpha</name>
    <dbReference type="NCBI Taxonomy" id="45954"/>
    <lineage>
        <taxon>Eukaryota</taxon>
        <taxon>Metazoa</taxon>
        <taxon>Spiralia</taxon>
        <taxon>Lophotrochozoa</taxon>
        <taxon>Mollusca</taxon>
        <taxon>Bivalvia</taxon>
        <taxon>Autobranchia</taxon>
        <taxon>Heteroconchia</taxon>
        <taxon>Euheterodonta</taxon>
        <taxon>Imparidentia</taxon>
        <taxon>Neoheterodontei</taxon>
        <taxon>Myida</taxon>
        <taxon>Dreissenoidea</taxon>
        <taxon>Dreissenidae</taxon>
        <taxon>Dreissena</taxon>
    </lineage>
</organism>
<evidence type="ECO:0000313" key="4">
    <source>
        <dbReference type="Proteomes" id="UP000828390"/>
    </source>
</evidence>
<dbReference type="Proteomes" id="UP000828390">
    <property type="component" value="Unassembled WGS sequence"/>
</dbReference>
<dbReference type="CDD" id="cd19757">
    <property type="entry name" value="Bbox1"/>
    <property type="match status" value="1"/>
</dbReference>
<name>A0A9D4JE32_DREPO</name>